<feature type="domain" description="3-hydroxyisobutyrate dehydrogenase-like NAD-binding" evidence="8">
    <location>
        <begin position="196"/>
        <end position="323"/>
    </location>
</feature>
<dbReference type="InterPro" id="IPR008927">
    <property type="entry name" value="6-PGluconate_DH-like_C_sf"/>
</dbReference>
<dbReference type="Proteomes" id="UP000308054">
    <property type="component" value="Unassembled WGS sequence"/>
</dbReference>
<dbReference type="InterPro" id="IPR015815">
    <property type="entry name" value="HIBADH-related"/>
</dbReference>
<organism evidence="9 10">
    <name type="scientific">Marinicauda algicola</name>
    <dbReference type="NCBI Taxonomy" id="2029849"/>
    <lineage>
        <taxon>Bacteria</taxon>
        <taxon>Pseudomonadati</taxon>
        <taxon>Pseudomonadota</taxon>
        <taxon>Alphaproteobacteria</taxon>
        <taxon>Maricaulales</taxon>
        <taxon>Maricaulaceae</taxon>
        <taxon>Marinicauda</taxon>
    </lineage>
</organism>
<keyword evidence="10" id="KW-1185">Reference proteome</keyword>
<feature type="domain" description="6-phosphogluconate dehydrogenase NADP-binding" evidence="7">
    <location>
        <begin position="34"/>
        <end position="190"/>
    </location>
</feature>
<dbReference type="PANTHER" id="PTHR22981:SF7">
    <property type="entry name" value="3-HYDROXYISOBUTYRATE DEHYDROGENASE, MITOCHONDRIAL"/>
    <property type="match status" value="1"/>
</dbReference>
<dbReference type="UniPathway" id="UPA00362"/>
<gene>
    <name evidence="9" type="primary">mmsB</name>
    <name evidence="9" type="ORF">E5163_13130</name>
</gene>
<dbReference type="NCBIfam" id="TIGR01692">
    <property type="entry name" value="HIBADH"/>
    <property type="match status" value="1"/>
</dbReference>
<dbReference type="Gene3D" id="1.10.1040.10">
    <property type="entry name" value="N-(1-d-carboxylethyl)-l-norvaline Dehydrogenase, domain 2"/>
    <property type="match status" value="1"/>
</dbReference>
<evidence type="ECO:0000259" key="7">
    <source>
        <dbReference type="Pfam" id="PF03446"/>
    </source>
</evidence>
<evidence type="ECO:0000256" key="4">
    <source>
        <dbReference type="ARBA" id="ARBA00023027"/>
    </source>
</evidence>
<accession>A0A4S2GXJ6</accession>
<sequence>MGARADGYRDRSLLRTARWRARDDVHLRSRDMARIAFIGLGNMGSGMAANLVRAGHEVHAYDLNAEAVKALEAKGATGAASLAEAVRGAKAVVTMLPAGKHVRSVYEGEDGILNLAEPDAILMDCSTIDVDSARHVASEAEKKGMAFVDAPVSGGVAAAEGGTLTFMVGGSEENVEKARPYLADMGKAVIRAGDAGAGQAAKICNNMLLAIHMIGTCEAINLAQKLGLDAQNFFDIASKASGQCWSLTSYCPVPGPVPAAPSNRDYKPGFAAPMMLKDLRLAMDAAGSVEASTPMGKRAENLYTAFTEAGGDDLDFSGIIKMLRGEIGEKP</sequence>
<comment type="catalytic activity">
    <reaction evidence="6">
        <text>3-hydroxy-2-methylpropanoate + NAD(+) = 2-methyl-3-oxopropanoate + NADH + H(+)</text>
        <dbReference type="Rhea" id="RHEA:17681"/>
        <dbReference type="ChEBI" id="CHEBI:11805"/>
        <dbReference type="ChEBI" id="CHEBI:15378"/>
        <dbReference type="ChEBI" id="CHEBI:57540"/>
        <dbReference type="ChEBI" id="CHEBI:57700"/>
        <dbReference type="ChEBI" id="CHEBI:57945"/>
        <dbReference type="EC" id="1.1.1.31"/>
    </reaction>
</comment>
<dbReference type="InterPro" id="IPR002204">
    <property type="entry name" value="3-OH-isobutyrate_DH-rel_CS"/>
</dbReference>
<dbReference type="PANTHER" id="PTHR22981">
    <property type="entry name" value="3-HYDROXYISOBUTYRATE DEHYDROGENASE-RELATED"/>
    <property type="match status" value="1"/>
</dbReference>
<name>A0A4S2GXJ6_9PROT</name>
<dbReference type="GO" id="GO:0050661">
    <property type="term" value="F:NADP binding"/>
    <property type="evidence" value="ECO:0007669"/>
    <property type="project" value="InterPro"/>
</dbReference>
<dbReference type="GO" id="GO:0008442">
    <property type="term" value="F:3-hydroxyisobutyrate dehydrogenase activity"/>
    <property type="evidence" value="ECO:0007669"/>
    <property type="project" value="UniProtKB-EC"/>
</dbReference>
<keyword evidence="4 6" id="KW-0520">NAD</keyword>
<evidence type="ECO:0000313" key="10">
    <source>
        <dbReference type="Proteomes" id="UP000308054"/>
    </source>
</evidence>
<evidence type="ECO:0000256" key="6">
    <source>
        <dbReference type="RuleBase" id="RU910714"/>
    </source>
</evidence>
<evidence type="ECO:0000256" key="1">
    <source>
        <dbReference type="ARBA" id="ARBA00009080"/>
    </source>
</evidence>
<reference evidence="9 10" key="1">
    <citation type="journal article" date="2017" name="Int. J. Syst. Evol. Microbiol.">
        <title>Marinicauda algicola sp. nov., isolated from a marine red alga Rhodosorus marinus.</title>
        <authorList>
            <person name="Jeong S.E."/>
            <person name="Jeon S.H."/>
            <person name="Chun B.H."/>
            <person name="Kim D.W."/>
            <person name="Jeon C.O."/>
        </authorList>
    </citation>
    <scope>NUCLEOTIDE SEQUENCE [LARGE SCALE GENOMIC DNA]</scope>
    <source>
        <strain evidence="9 10">JCM 31718</strain>
    </source>
</reference>
<keyword evidence="2 6" id="KW-0101">Branched-chain amino acid catabolism</keyword>
<dbReference type="InterPro" id="IPR036291">
    <property type="entry name" value="NAD(P)-bd_dom_sf"/>
</dbReference>
<comment type="caution">
    <text evidence="9">The sequence shown here is derived from an EMBL/GenBank/DDBJ whole genome shotgun (WGS) entry which is preliminary data.</text>
</comment>
<proteinExistence type="inferred from homology"/>
<evidence type="ECO:0000256" key="2">
    <source>
        <dbReference type="ARBA" id="ARBA00022456"/>
    </source>
</evidence>
<dbReference type="Pfam" id="PF03446">
    <property type="entry name" value="NAD_binding_2"/>
    <property type="match status" value="1"/>
</dbReference>
<comment type="pathway">
    <text evidence="6">Amino-acid degradation; L-valine degradation.</text>
</comment>
<dbReference type="SUPFAM" id="SSF48179">
    <property type="entry name" value="6-phosphogluconate dehydrogenase C-terminal domain-like"/>
    <property type="match status" value="1"/>
</dbReference>
<dbReference type="SUPFAM" id="SSF51735">
    <property type="entry name" value="NAD(P)-binding Rossmann-fold domains"/>
    <property type="match status" value="1"/>
</dbReference>
<dbReference type="OrthoDB" id="9812907at2"/>
<dbReference type="GO" id="GO:0006574">
    <property type="term" value="P:L-valine catabolic process"/>
    <property type="evidence" value="ECO:0007669"/>
    <property type="project" value="UniProtKB-UniPathway"/>
</dbReference>
<dbReference type="InterPro" id="IPR006115">
    <property type="entry name" value="6PGDH_NADP-bd"/>
</dbReference>
<comment type="similarity">
    <text evidence="1 6">Belongs to the HIBADH-related family.</text>
</comment>
<evidence type="ECO:0000259" key="8">
    <source>
        <dbReference type="Pfam" id="PF14833"/>
    </source>
</evidence>
<dbReference type="InterPro" id="IPR011548">
    <property type="entry name" value="HIBADH"/>
</dbReference>
<evidence type="ECO:0000256" key="3">
    <source>
        <dbReference type="ARBA" id="ARBA00023002"/>
    </source>
</evidence>
<evidence type="ECO:0000256" key="5">
    <source>
        <dbReference type="PIRSR" id="PIRSR000103-1"/>
    </source>
</evidence>
<dbReference type="GO" id="GO:0051287">
    <property type="term" value="F:NAD binding"/>
    <property type="evidence" value="ECO:0007669"/>
    <property type="project" value="InterPro"/>
</dbReference>
<dbReference type="PIRSF" id="PIRSF000103">
    <property type="entry name" value="HIBADH"/>
    <property type="match status" value="1"/>
</dbReference>
<dbReference type="Pfam" id="PF14833">
    <property type="entry name" value="NAD_binding_11"/>
    <property type="match status" value="1"/>
</dbReference>
<protein>
    <recommendedName>
        <fullName evidence="6">3-hydroxyisobutyrate dehydrogenase</fullName>
        <shortName evidence="6">HIBADH</shortName>
        <ecNumber evidence="6">1.1.1.31</ecNumber>
    </recommendedName>
</protein>
<dbReference type="EMBL" id="SRXW01000004">
    <property type="protein sequence ID" value="TGY87855.1"/>
    <property type="molecule type" value="Genomic_DNA"/>
</dbReference>
<dbReference type="InterPro" id="IPR029154">
    <property type="entry name" value="HIBADH-like_NADP-bd"/>
</dbReference>
<feature type="active site" evidence="5">
    <location>
        <position position="202"/>
    </location>
</feature>
<dbReference type="Gene3D" id="3.40.50.720">
    <property type="entry name" value="NAD(P)-binding Rossmann-like Domain"/>
    <property type="match status" value="1"/>
</dbReference>
<dbReference type="FunFam" id="1.10.1040.10:FF:000006">
    <property type="entry name" value="3-hydroxyisobutyrate dehydrogenase"/>
    <property type="match status" value="1"/>
</dbReference>
<dbReference type="InterPro" id="IPR013328">
    <property type="entry name" value="6PGD_dom2"/>
</dbReference>
<dbReference type="EC" id="1.1.1.31" evidence="6"/>
<dbReference type="PROSITE" id="PS00895">
    <property type="entry name" value="3_HYDROXYISOBUT_DH"/>
    <property type="match status" value="1"/>
</dbReference>
<evidence type="ECO:0000313" key="9">
    <source>
        <dbReference type="EMBL" id="TGY87855.1"/>
    </source>
</evidence>
<dbReference type="AlphaFoldDB" id="A0A4S2GXJ6"/>
<keyword evidence="3 6" id="KW-0560">Oxidoreductase</keyword>